<evidence type="ECO:0000313" key="2">
    <source>
        <dbReference type="Proteomes" id="UP000504608"/>
    </source>
</evidence>
<gene>
    <name evidence="3" type="primary">LOC111468861</name>
</gene>
<dbReference type="InterPro" id="IPR001810">
    <property type="entry name" value="F-box_dom"/>
</dbReference>
<dbReference type="InterPro" id="IPR055290">
    <property type="entry name" value="At3g26010-like"/>
</dbReference>
<proteinExistence type="predicted"/>
<sequence>MLCSKSPKIHRNFTAATAATAAVEPVLNNDDLLLEILIRLPIRSLLTFKSVSKRWLALISNPSFSRRRSISNPPIPSGIFLARPYPDSLAFDFVNLSANPSRAPFESLNFTDQEYGIVINQSCNGLLLCSSSYGNESKRDYYVHNPTTKHFTTLPKLQARKNFGLNLAFDPSRSSDYKVICVRNSDSFKNNYEIEIYSSRSGPWRPCQGVFSAPSSMRFDSGVYWNSAVHWIDAWENCLYFDLREEKLHELPMPRVPDGWEERRVEYFGSCGGNLHLIENYEPQDLEFNVYEMKDDHSGWFVKYRVDLHCVSVAFPEIIPSEENLEFGFIPKFSVIAIVDGTEVGEESYIVLQIFEKIVRVNVESGRFERLVGSDNGGEISQVNGFFEQVEAYLYIESLVCV</sequence>
<dbReference type="PANTHER" id="PTHR35546:SF134">
    <property type="entry name" value="F-BOX ASSOCIATED DOMAIN-CONTAINING PROTEIN"/>
    <property type="match status" value="1"/>
</dbReference>
<dbReference type="InterPro" id="IPR006527">
    <property type="entry name" value="F-box-assoc_dom_typ1"/>
</dbReference>
<name>A0A6J1I3L0_CUCMA</name>
<dbReference type="Pfam" id="PF07734">
    <property type="entry name" value="FBA_1"/>
    <property type="match status" value="1"/>
</dbReference>
<dbReference type="AlphaFoldDB" id="A0A6J1I3L0"/>
<dbReference type="PANTHER" id="PTHR35546">
    <property type="entry name" value="F-BOX PROTEIN INTERACTION DOMAIN PROTEIN-RELATED"/>
    <property type="match status" value="1"/>
</dbReference>
<dbReference type="SMART" id="SM00256">
    <property type="entry name" value="FBOX"/>
    <property type="match status" value="1"/>
</dbReference>
<dbReference type="InterPro" id="IPR017451">
    <property type="entry name" value="F-box-assoc_interact_dom"/>
</dbReference>
<dbReference type="Pfam" id="PF00646">
    <property type="entry name" value="F-box"/>
    <property type="match status" value="1"/>
</dbReference>
<dbReference type="SUPFAM" id="SSF81383">
    <property type="entry name" value="F-box domain"/>
    <property type="match status" value="1"/>
</dbReference>
<keyword evidence="2" id="KW-1185">Reference proteome</keyword>
<dbReference type="Gene3D" id="1.20.1280.50">
    <property type="match status" value="1"/>
</dbReference>
<dbReference type="OrthoDB" id="605328at2759"/>
<dbReference type="InterPro" id="IPR036047">
    <property type="entry name" value="F-box-like_dom_sf"/>
</dbReference>
<dbReference type="GeneID" id="111468861"/>
<feature type="domain" description="F-box" evidence="1">
    <location>
        <begin position="28"/>
        <end position="68"/>
    </location>
</feature>
<dbReference type="RefSeq" id="XP_022969759.1">
    <property type="nucleotide sequence ID" value="XM_023113991.1"/>
</dbReference>
<dbReference type="KEGG" id="cmax:111468861"/>
<evidence type="ECO:0000313" key="3">
    <source>
        <dbReference type="RefSeq" id="XP_022969759.1"/>
    </source>
</evidence>
<dbReference type="CDD" id="cd22157">
    <property type="entry name" value="F-box_AtFBW1-like"/>
    <property type="match status" value="1"/>
</dbReference>
<reference evidence="3" key="1">
    <citation type="submission" date="2025-08" db="UniProtKB">
        <authorList>
            <consortium name="RefSeq"/>
        </authorList>
    </citation>
    <scope>IDENTIFICATION</scope>
    <source>
        <tissue evidence="3">Young leaves</tissue>
    </source>
</reference>
<organism evidence="2 3">
    <name type="scientific">Cucurbita maxima</name>
    <name type="common">Pumpkin</name>
    <name type="synonym">Winter squash</name>
    <dbReference type="NCBI Taxonomy" id="3661"/>
    <lineage>
        <taxon>Eukaryota</taxon>
        <taxon>Viridiplantae</taxon>
        <taxon>Streptophyta</taxon>
        <taxon>Embryophyta</taxon>
        <taxon>Tracheophyta</taxon>
        <taxon>Spermatophyta</taxon>
        <taxon>Magnoliopsida</taxon>
        <taxon>eudicotyledons</taxon>
        <taxon>Gunneridae</taxon>
        <taxon>Pentapetalae</taxon>
        <taxon>rosids</taxon>
        <taxon>fabids</taxon>
        <taxon>Cucurbitales</taxon>
        <taxon>Cucurbitaceae</taxon>
        <taxon>Cucurbiteae</taxon>
        <taxon>Cucurbita</taxon>
    </lineage>
</organism>
<accession>A0A6J1I3L0</accession>
<dbReference type="Proteomes" id="UP000504608">
    <property type="component" value="Unplaced"/>
</dbReference>
<dbReference type="NCBIfam" id="TIGR01640">
    <property type="entry name" value="F_box_assoc_1"/>
    <property type="match status" value="1"/>
</dbReference>
<evidence type="ECO:0000259" key="1">
    <source>
        <dbReference type="SMART" id="SM00256"/>
    </source>
</evidence>
<protein>
    <submittedName>
        <fullName evidence="3">F-box protein At5g07610</fullName>
    </submittedName>
</protein>